<sequence>MKVTAAMKLSGQCFQLEDQFTVMNSRRDGKTWDPFSAPDFVTRLRQLQTTVSPEVGEIEVKHARVAFSGSAQYPNSTLLLRGTMQWSPATWGLELYPKLQNLCWFKNVAMALAKDLSSAYAVLQLTTPAVVTLEEGTPLLFGAGTGNQVAFLAEALRIGSQEAYVQRYGGSLGMGLTIPNGTVFMVPDLGHARLVKAVQMARVATPHQAALPELAPKPKYVCMSKPELRQFLQNNTEFQWRPVFDSETQVRGIEYNGTLYTTAEDSPSVRRTAARVLLGEL</sequence>
<organism evidence="1">
    <name type="scientific">uncultured Caudovirales phage</name>
    <dbReference type="NCBI Taxonomy" id="2100421"/>
    <lineage>
        <taxon>Viruses</taxon>
        <taxon>Duplodnaviria</taxon>
        <taxon>Heunggongvirae</taxon>
        <taxon>Uroviricota</taxon>
        <taxon>Caudoviricetes</taxon>
        <taxon>Peduoviridae</taxon>
        <taxon>Maltschvirus</taxon>
        <taxon>Maltschvirus maltsch</taxon>
    </lineage>
</organism>
<protein>
    <submittedName>
        <fullName evidence="1">Uncharacterized protein</fullName>
    </submittedName>
</protein>
<accession>A0A6J5NAT3</accession>
<dbReference type="EMBL" id="LR796623">
    <property type="protein sequence ID" value="CAB4154561.1"/>
    <property type="molecule type" value="Genomic_DNA"/>
</dbReference>
<reference evidence="1" key="1">
    <citation type="submission" date="2020-04" db="EMBL/GenBank/DDBJ databases">
        <authorList>
            <person name="Chiriac C."/>
            <person name="Salcher M."/>
            <person name="Ghai R."/>
            <person name="Kavagutti S V."/>
        </authorList>
    </citation>
    <scope>NUCLEOTIDE SEQUENCE</scope>
</reference>
<gene>
    <name evidence="1" type="ORF">UFOVP650_15</name>
</gene>
<evidence type="ECO:0000313" key="1">
    <source>
        <dbReference type="EMBL" id="CAB4154561.1"/>
    </source>
</evidence>
<name>A0A6J5NAT3_9CAUD</name>
<proteinExistence type="predicted"/>